<organism evidence="2">
    <name type="scientific">marine sediment metagenome</name>
    <dbReference type="NCBI Taxonomy" id="412755"/>
    <lineage>
        <taxon>unclassified sequences</taxon>
        <taxon>metagenomes</taxon>
        <taxon>ecological metagenomes</taxon>
    </lineage>
</organism>
<proteinExistence type="predicted"/>
<keyword evidence="1" id="KW-0812">Transmembrane</keyword>
<keyword evidence="1" id="KW-1133">Transmembrane helix</keyword>
<dbReference type="EMBL" id="BARU01029163">
    <property type="protein sequence ID" value="GAH63889.1"/>
    <property type="molecule type" value="Genomic_DNA"/>
</dbReference>
<protein>
    <submittedName>
        <fullName evidence="2">Uncharacterized protein</fullName>
    </submittedName>
</protein>
<comment type="caution">
    <text evidence="2">The sequence shown here is derived from an EMBL/GenBank/DDBJ whole genome shotgun (WGS) entry which is preliminary data.</text>
</comment>
<gene>
    <name evidence="2" type="ORF">S03H2_46451</name>
</gene>
<reference evidence="2" key="1">
    <citation type="journal article" date="2014" name="Front. Microbiol.">
        <title>High frequency of phylogenetically diverse reductive dehalogenase-homologous genes in deep subseafloor sedimentary metagenomes.</title>
        <authorList>
            <person name="Kawai M."/>
            <person name="Futagami T."/>
            <person name="Toyoda A."/>
            <person name="Takaki Y."/>
            <person name="Nishi S."/>
            <person name="Hori S."/>
            <person name="Arai W."/>
            <person name="Tsubouchi T."/>
            <person name="Morono Y."/>
            <person name="Uchiyama I."/>
            <person name="Ito T."/>
            <person name="Fujiyama A."/>
            <person name="Inagaki F."/>
            <person name="Takami H."/>
        </authorList>
    </citation>
    <scope>NUCLEOTIDE SEQUENCE</scope>
    <source>
        <strain evidence="2">Expedition CK06-06</strain>
    </source>
</reference>
<dbReference type="AlphaFoldDB" id="X1ICN9"/>
<keyword evidence="1" id="KW-0472">Membrane</keyword>
<feature type="non-terminal residue" evidence="2">
    <location>
        <position position="1"/>
    </location>
</feature>
<sequence>TTRPFPKPVKFSLYVGSVVVLCFFNWVALHAEGPAKNLESRLAAALVEEVEAEIEIQDWMLTFSDDYLTAAETEIILEPWMLTFSNDFIADREPEIEIEPWMLTFSDDYLVKSETDISVEPWMTSTFLWDTAYLLARK</sequence>
<name>X1ICN9_9ZZZZ</name>
<feature type="transmembrane region" description="Helical" evidence="1">
    <location>
        <begin position="12"/>
        <end position="31"/>
    </location>
</feature>
<accession>X1ICN9</accession>
<evidence type="ECO:0000256" key="1">
    <source>
        <dbReference type="SAM" id="Phobius"/>
    </source>
</evidence>
<evidence type="ECO:0000313" key="2">
    <source>
        <dbReference type="EMBL" id="GAH63889.1"/>
    </source>
</evidence>